<evidence type="ECO:0000313" key="2">
    <source>
        <dbReference type="EMBL" id="MDI2099284.1"/>
    </source>
</evidence>
<name>A0AAW6T6Z7_9MICO</name>
<dbReference type="SMART" id="SM00829">
    <property type="entry name" value="PKS_ER"/>
    <property type="match status" value="1"/>
</dbReference>
<dbReference type="RefSeq" id="WP_281489075.1">
    <property type="nucleotide sequence ID" value="NZ_JASATX010000004.1"/>
</dbReference>
<gene>
    <name evidence="2" type="ORF">QF206_09960</name>
</gene>
<dbReference type="PANTHER" id="PTHR11695:SF648">
    <property type="entry name" value="ZINC-BINDING OXIDOREDUCTASE"/>
    <property type="match status" value="1"/>
</dbReference>
<dbReference type="CDD" id="cd08267">
    <property type="entry name" value="MDR1"/>
    <property type="match status" value="1"/>
</dbReference>
<dbReference type="PANTHER" id="PTHR11695">
    <property type="entry name" value="ALCOHOL DEHYDROGENASE RELATED"/>
    <property type="match status" value="1"/>
</dbReference>
<dbReference type="InterPro" id="IPR002364">
    <property type="entry name" value="Quin_OxRdtase/zeta-crystal_CS"/>
</dbReference>
<comment type="caution">
    <text evidence="2">The sequence shown here is derived from an EMBL/GenBank/DDBJ whole genome shotgun (WGS) entry which is preliminary data.</text>
</comment>
<dbReference type="Gene3D" id="3.40.50.720">
    <property type="entry name" value="NAD(P)-binding Rossmann-like Domain"/>
    <property type="match status" value="1"/>
</dbReference>
<organism evidence="2 3">
    <name type="scientific">Ruicaihuangia caeni</name>
    <dbReference type="NCBI Taxonomy" id="3042517"/>
    <lineage>
        <taxon>Bacteria</taxon>
        <taxon>Bacillati</taxon>
        <taxon>Actinomycetota</taxon>
        <taxon>Actinomycetes</taxon>
        <taxon>Micrococcales</taxon>
        <taxon>Microbacteriaceae</taxon>
        <taxon>Ruicaihuangia</taxon>
    </lineage>
</organism>
<dbReference type="SUPFAM" id="SSF51735">
    <property type="entry name" value="NAD(P)-binding Rossmann-fold domains"/>
    <property type="match status" value="1"/>
</dbReference>
<dbReference type="InterPro" id="IPR013154">
    <property type="entry name" value="ADH-like_N"/>
</dbReference>
<dbReference type="AlphaFoldDB" id="A0AAW6T6Z7"/>
<dbReference type="GO" id="GO:0008270">
    <property type="term" value="F:zinc ion binding"/>
    <property type="evidence" value="ECO:0007669"/>
    <property type="project" value="InterPro"/>
</dbReference>
<dbReference type="InterPro" id="IPR036291">
    <property type="entry name" value="NAD(P)-bd_dom_sf"/>
</dbReference>
<evidence type="ECO:0000313" key="3">
    <source>
        <dbReference type="Proteomes" id="UP001321506"/>
    </source>
</evidence>
<dbReference type="SUPFAM" id="SSF50129">
    <property type="entry name" value="GroES-like"/>
    <property type="match status" value="1"/>
</dbReference>
<dbReference type="InterPro" id="IPR050700">
    <property type="entry name" value="YIM1/Zinc_Alcohol_DH_Fams"/>
</dbReference>
<dbReference type="InterPro" id="IPR020843">
    <property type="entry name" value="ER"/>
</dbReference>
<dbReference type="Gene3D" id="3.90.180.10">
    <property type="entry name" value="Medium-chain alcohol dehydrogenases, catalytic domain"/>
    <property type="match status" value="1"/>
</dbReference>
<protein>
    <submittedName>
        <fullName evidence="2">NAD(P)-dependent alcohol dehydrogenase</fullName>
    </submittedName>
</protein>
<feature type="domain" description="Enoyl reductase (ER)" evidence="1">
    <location>
        <begin position="10"/>
        <end position="317"/>
    </location>
</feature>
<keyword evidence="3" id="KW-1185">Reference proteome</keyword>
<dbReference type="InterPro" id="IPR011032">
    <property type="entry name" value="GroES-like_sf"/>
</dbReference>
<reference evidence="2 3" key="1">
    <citation type="submission" date="2023-04" db="EMBL/GenBank/DDBJ databases">
        <title>Klugiella caeni sp. nov. isolated from the sludge of biochemical tank.</title>
        <authorList>
            <person name="Geng K."/>
        </authorList>
    </citation>
    <scope>NUCLEOTIDE SEQUENCE [LARGE SCALE GENOMIC DNA]</scope>
    <source>
        <strain evidence="2 3">YN-L-19</strain>
    </source>
</reference>
<accession>A0AAW6T6Z7</accession>
<dbReference type="Proteomes" id="UP001321506">
    <property type="component" value="Unassembled WGS sequence"/>
</dbReference>
<proteinExistence type="predicted"/>
<dbReference type="GO" id="GO:0016491">
    <property type="term" value="F:oxidoreductase activity"/>
    <property type="evidence" value="ECO:0007669"/>
    <property type="project" value="InterPro"/>
</dbReference>
<dbReference type="Pfam" id="PF08240">
    <property type="entry name" value="ADH_N"/>
    <property type="match status" value="1"/>
</dbReference>
<evidence type="ECO:0000259" key="1">
    <source>
        <dbReference type="SMART" id="SM00829"/>
    </source>
</evidence>
<dbReference type="PROSITE" id="PS01162">
    <property type="entry name" value="QOR_ZETA_CRYSTAL"/>
    <property type="match status" value="1"/>
</dbReference>
<sequence>MRAIVQDRYGEADVLRLADIDRPRLSAGQVLVEVRAAGVDPGVWHLMAGKPGLVRLAAGLRRPRWPVRGMAFAGVVTAVGEGVDAFGAGDEVFGTANGSFAEFVLAKPEKIAPKPASLSFEEAAAVPISGPTALQSLRDAVRLQAGQHVLVLGAAGGVGTFAVQLAKAMGARVTGAASGPKLELVRSIGADAVIDYTVEDPLAAGPYDAILDMGGARQLAALRAALVPGGAIAIVGAEVGPLGGLSRMLVAPLVTAFSRHRIVGVISIENTADLLELTDYIEKDAVRPALDQVFPLEHAADAIRHIGRGHGTGKTVLSIG</sequence>
<dbReference type="Pfam" id="PF13602">
    <property type="entry name" value="ADH_zinc_N_2"/>
    <property type="match status" value="1"/>
</dbReference>
<dbReference type="EMBL" id="JASATX010000004">
    <property type="protein sequence ID" value="MDI2099284.1"/>
    <property type="molecule type" value="Genomic_DNA"/>
</dbReference>